<sequence length="95" mass="9680">MGTPGVHVAPSAATIRRVIGLVCPGGLADLTAPDPARWRKSSYSNGNGGDCVEVDDACPGRVHDSKDPGGPVLTFAPATWAAFVTATSSGRFDTP</sequence>
<dbReference type="RefSeq" id="WP_344551514.1">
    <property type="nucleotide sequence ID" value="NZ_BAAANS010000010.1"/>
</dbReference>
<evidence type="ECO:0000313" key="3">
    <source>
        <dbReference type="Proteomes" id="UP001500897"/>
    </source>
</evidence>
<keyword evidence="3" id="KW-1185">Reference proteome</keyword>
<name>A0ABN2WIT6_9ACTN</name>
<proteinExistence type="predicted"/>
<dbReference type="InterPro" id="IPR007278">
    <property type="entry name" value="DUF397"/>
</dbReference>
<accession>A0ABN2WIT6</accession>
<organism evidence="2 3">
    <name type="scientific">Kitasatospora saccharophila</name>
    <dbReference type="NCBI Taxonomy" id="407973"/>
    <lineage>
        <taxon>Bacteria</taxon>
        <taxon>Bacillati</taxon>
        <taxon>Actinomycetota</taxon>
        <taxon>Actinomycetes</taxon>
        <taxon>Kitasatosporales</taxon>
        <taxon>Streptomycetaceae</taxon>
        <taxon>Kitasatospora</taxon>
    </lineage>
</organism>
<dbReference type="Pfam" id="PF04149">
    <property type="entry name" value="DUF397"/>
    <property type="match status" value="1"/>
</dbReference>
<evidence type="ECO:0000259" key="1">
    <source>
        <dbReference type="Pfam" id="PF04149"/>
    </source>
</evidence>
<comment type="caution">
    <text evidence="2">The sequence shown here is derived from an EMBL/GenBank/DDBJ whole genome shotgun (WGS) entry which is preliminary data.</text>
</comment>
<evidence type="ECO:0000313" key="2">
    <source>
        <dbReference type="EMBL" id="GAA2093012.1"/>
    </source>
</evidence>
<dbReference type="EMBL" id="BAAANS010000010">
    <property type="protein sequence ID" value="GAA2093012.1"/>
    <property type="molecule type" value="Genomic_DNA"/>
</dbReference>
<feature type="domain" description="DUF397" evidence="1">
    <location>
        <begin position="36"/>
        <end position="86"/>
    </location>
</feature>
<reference evidence="2 3" key="1">
    <citation type="journal article" date="2019" name="Int. J. Syst. Evol. Microbiol.">
        <title>The Global Catalogue of Microorganisms (GCM) 10K type strain sequencing project: providing services to taxonomists for standard genome sequencing and annotation.</title>
        <authorList>
            <consortium name="The Broad Institute Genomics Platform"/>
            <consortium name="The Broad Institute Genome Sequencing Center for Infectious Disease"/>
            <person name="Wu L."/>
            <person name="Ma J."/>
        </authorList>
    </citation>
    <scope>NUCLEOTIDE SEQUENCE [LARGE SCALE GENOMIC DNA]</scope>
    <source>
        <strain evidence="2 3">JCM 14559</strain>
    </source>
</reference>
<dbReference type="Proteomes" id="UP001500897">
    <property type="component" value="Unassembled WGS sequence"/>
</dbReference>
<protein>
    <recommendedName>
        <fullName evidence="1">DUF397 domain-containing protein</fullName>
    </recommendedName>
</protein>
<gene>
    <name evidence="2" type="ORF">GCM10009759_19140</name>
</gene>